<reference evidence="5" key="1">
    <citation type="submission" date="2018-01" db="EMBL/GenBank/DDBJ databases">
        <authorList>
            <person name="Yu X.-D."/>
        </authorList>
    </citation>
    <scope>NUCLEOTIDE SEQUENCE</scope>
    <source>
        <strain evidence="5">ZX-21</strain>
    </source>
</reference>
<gene>
    <name evidence="5" type="ORF">C0068_09560</name>
</gene>
<organism evidence="5 6">
    <name type="scientific">Zhongshania marina</name>
    <dbReference type="NCBI Taxonomy" id="2304603"/>
    <lineage>
        <taxon>Bacteria</taxon>
        <taxon>Pseudomonadati</taxon>
        <taxon>Pseudomonadota</taxon>
        <taxon>Gammaproteobacteria</taxon>
        <taxon>Cellvibrionales</taxon>
        <taxon>Spongiibacteraceae</taxon>
        <taxon>Zhongshania</taxon>
    </lineage>
</organism>
<dbReference type="RefSeq" id="WP_103684277.1">
    <property type="nucleotide sequence ID" value="NZ_PQGG01000021.1"/>
</dbReference>
<name>A0A2S4HG02_9GAMM</name>
<sequence>MTQSEHSPHSRGANAVGSAWNRSILRGVRANDLSGKAGEIAAELEERLVRGDYRFGETLSIYSLAAEFGASRQPVSSAVLYLGTIGYLEIIPQVGCRVVSPSSQDVQDFYVLFARTEALIARFAAERHEAIEAEELAAIAEDLSLNSFQSSYDRRAMADGISIFHDRMSAMARSQILVDRISNQRRIFRFYLSQNRGESRNLSGPPQKMNALRKQLTAAIQSREVNQAESLMEQYILDDLQDWTRVV</sequence>
<dbReference type="SMART" id="SM00345">
    <property type="entry name" value="HTH_GNTR"/>
    <property type="match status" value="1"/>
</dbReference>
<dbReference type="SUPFAM" id="SSF46785">
    <property type="entry name" value="Winged helix' DNA-binding domain"/>
    <property type="match status" value="1"/>
</dbReference>
<dbReference type="Proteomes" id="UP000237222">
    <property type="component" value="Unassembled WGS sequence"/>
</dbReference>
<dbReference type="OrthoDB" id="9799812at2"/>
<dbReference type="SUPFAM" id="SSF48008">
    <property type="entry name" value="GntR ligand-binding domain-like"/>
    <property type="match status" value="1"/>
</dbReference>
<evidence type="ECO:0000259" key="4">
    <source>
        <dbReference type="PROSITE" id="PS50949"/>
    </source>
</evidence>
<dbReference type="InterPro" id="IPR008920">
    <property type="entry name" value="TF_FadR/GntR_C"/>
</dbReference>
<comment type="caution">
    <text evidence="5">The sequence shown here is derived from an EMBL/GenBank/DDBJ whole genome shotgun (WGS) entry which is preliminary data.</text>
</comment>
<keyword evidence="2" id="KW-0238">DNA-binding</keyword>
<dbReference type="GO" id="GO:0003700">
    <property type="term" value="F:DNA-binding transcription factor activity"/>
    <property type="evidence" value="ECO:0007669"/>
    <property type="project" value="InterPro"/>
</dbReference>
<keyword evidence="3" id="KW-0804">Transcription</keyword>
<evidence type="ECO:0000256" key="3">
    <source>
        <dbReference type="ARBA" id="ARBA00023163"/>
    </source>
</evidence>
<evidence type="ECO:0000313" key="6">
    <source>
        <dbReference type="Proteomes" id="UP000237222"/>
    </source>
</evidence>
<evidence type="ECO:0000313" key="5">
    <source>
        <dbReference type="EMBL" id="POP52859.1"/>
    </source>
</evidence>
<dbReference type="InterPro" id="IPR036390">
    <property type="entry name" value="WH_DNA-bd_sf"/>
</dbReference>
<dbReference type="GO" id="GO:0003677">
    <property type="term" value="F:DNA binding"/>
    <property type="evidence" value="ECO:0007669"/>
    <property type="project" value="UniProtKB-KW"/>
</dbReference>
<dbReference type="Pfam" id="PF00392">
    <property type="entry name" value="GntR"/>
    <property type="match status" value="1"/>
</dbReference>
<feature type="domain" description="HTH gntR-type" evidence="4">
    <location>
        <begin position="34"/>
        <end position="101"/>
    </location>
</feature>
<protein>
    <recommendedName>
        <fullName evidence="4">HTH gntR-type domain-containing protein</fullName>
    </recommendedName>
</protein>
<evidence type="ECO:0000256" key="2">
    <source>
        <dbReference type="ARBA" id="ARBA00023125"/>
    </source>
</evidence>
<evidence type="ECO:0000256" key="1">
    <source>
        <dbReference type="ARBA" id="ARBA00023015"/>
    </source>
</evidence>
<dbReference type="EMBL" id="PQGG01000021">
    <property type="protein sequence ID" value="POP52859.1"/>
    <property type="molecule type" value="Genomic_DNA"/>
</dbReference>
<dbReference type="Gene3D" id="1.20.120.530">
    <property type="entry name" value="GntR ligand-binding domain-like"/>
    <property type="match status" value="1"/>
</dbReference>
<proteinExistence type="predicted"/>
<dbReference type="AlphaFoldDB" id="A0A2S4HG02"/>
<dbReference type="Gene3D" id="1.10.10.10">
    <property type="entry name" value="Winged helix-like DNA-binding domain superfamily/Winged helix DNA-binding domain"/>
    <property type="match status" value="1"/>
</dbReference>
<dbReference type="PROSITE" id="PS50949">
    <property type="entry name" value="HTH_GNTR"/>
    <property type="match status" value="1"/>
</dbReference>
<keyword evidence="1" id="KW-0805">Transcription regulation</keyword>
<accession>A0A2S4HG02</accession>
<dbReference type="PANTHER" id="PTHR43537">
    <property type="entry name" value="TRANSCRIPTIONAL REGULATOR, GNTR FAMILY"/>
    <property type="match status" value="1"/>
</dbReference>
<dbReference type="InterPro" id="IPR036388">
    <property type="entry name" value="WH-like_DNA-bd_sf"/>
</dbReference>
<dbReference type="PANTHER" id="PTHR43537:SF49">
    <property type="entry name" value="TRANSCRIPTIONAL REGULATORY PROTEIN"/>
    <property type="match status" value="1"/>
</dbReference>
<dbReference type="InterPro" id="IPR000524">
    <property type="entry name" value="Tscrpt_reg_HTH_GntR"/>
</dbReference>